<dbReference type="InterPro" id="IPR036097">
    <property type="entry name" value="HisK_dim/P_sf"/>
</dbReference>
<dbReference type="SMART" id="SM00388">
    <property type="entry name" value="HisKA"/>
    <property type="match status" value="1"/>
</dbReference>
<gene>
    <name evidence="18" type="ORF">SAMN02746065_12151</name>
</gene>
<evidence type="ECO:0000313" key="18">
    <source>
        <dbReference type="EMBL" id="SMD01941.1"/>
    </source>
</evidence>
<evidence type="ECO:0000256" key="1">
    <source>
        <dbReference type="ARBA" id="ARBA00000085"/>
    </source>
</evidence>
<keyword evidence="7 15" id="KW-0812">Transmembrane</keyword>
<dbReference type="CDD" id="cd06225">
    <property type="entry name" value="HAMP"/>
    <property type="match status" value="1"/>
</dbReference>
<keyword evidence="10" id="KW-0067">ATP-binding</keyword>
<dbReference type="GO" id="GO:0000155">
    <property type="term" value="F:phosphorelay sensor kinase activity"/>
    <property type="evidence" value="ECO:0007669"/>
    <property type="project" value="InterPro"/>
</dbReference>
<evidence type="ECO:0000313" key="19">
    <source>
        <dbReference type="Proteomes" id="UP000192418"/>
    </source>
</evidence>
<dbReference type="STRING" id="1121400.SAMN02746065_12151"/>
<keyword evidence="5" id="KW-0597">Phosphoprotein</keyword>
<dbReference type="Pfam" id="PF00512">
    <property type="entry name" value="HisKA"/>
    <property type="match status" value="1"/>
</dbReference>
<dbReference type="Proteomes" id="UP000192418">
    <property type="component" value="Unassembled WGS sequence"/>
</dbReference>
<keyword evidence="14" id="KW-0175">Coiled coil</keyword>
<dbReference type="InterPro" id="IPR004358">
    <property type="entry name" value="Sig_transdc_His_kin-like_C"/>
</dbReference>
<dbReference type="InterPro" id="IPR036890">
    <property type="entry name" value="HATPase_C_sf"/>
</dbReference>
<dbReference type="EC" id="2.7.13.3" evidence="3"/>
<dbReference type="Gene3D" id="6.10.340.10">
    <property type="match status" value="1"/>
</dbReference>
<evidence type="ECO:0000256" key="2">
    <source>
        <dbReference type="ARBA" id="ARBA00004651"/>
    </source>
</evidence>
<feature type="transmembrane region" description="Helical" evidence="15">
    <location>
        <begin position="174"/>
        <end position="193"/>
    </location>
</feature>
<reference evidence="18 19" key="1">
    <citation type="submission" date="2017-04" db="EMBL/GenBank/DDBJ databases">
        <authorList>
            <person name="Afonso C.L."/>
            <person name="Miller P.J."/>
            <person name="Scott M.A."/>
            <person name="Spackman E."/>
            <person name="Goraichik I."/>
            <person name="Dimitrov K.M."/>
            <person name="Suarez D.L."/>
            <person name="Swayne D.E."/>
        </authorList>
    </citation>
    <scope>NUCLEOTIDE SEQUENCE [LARGE SCALE GENOMIC DNA]</scope>
    <source>
        <strain evidence="18 19">DSM 3385</strain>
    </source>
</reference>
<comment type="catalytic activity">
    <reaction evidence="1">
        <text>ATP + protein L-histidine = ADP + protein N-phospho-L-histidine.</text>
        <dbReference type="EC" id="2.7.13.3"/>
    </reaction>
</comment>
<evidence type="ECO:0000256" key="10">
    <source>
        <dbReference type="ARBA" id="ARBA00022840"/>
    </source>
</evidence>
<dbReference type="Gene3D" id="1.10.287.130">
    <property type="match status" value="1"/>
</dbReference>
<dbReference type="PANTHER" id="PTHR45528:SF1">
    <property type="entry name" value="SENSOR HISTIDINE KINASE CPXA"/>
    <property type="match status" value="1"/>
</dbReference>
<dbReference type="RefSeq" id="WP_084071095.1">
    <property type="nucleotide sequence ID" value="NZ_FWXY01000021.1"/>
</dbReference>
<keyword evidence="4" id="KW-1003">Cell membrane</keyword>
<evidence type="ECO:0000256" key="12">
    <source>
        <dbReference type="ARBA" id="ARBA00023012"/>
    </source>
</evidence>
<accession>A0A1W2DWN8</accession>
<dbReference type="Gene3D" id="3.30.450.20">
    <property type="entry name" value="PAS domain"/>
    <property type="match status" value="1"/>
</dbReference>
<dbReference type="GO" id="GO:0005524">
    <property type="term" value="F:ATP binding"/>
    <property type="evidence" value="ECO:0007669"/>
    <property type="project" value="UniProtKB-KW"/>
</dbReference>
<dbReference type="Pfam" id="PF00672">
    <property type="entry name" value="HAMP"/>
    <property type="match status" value="1"/>
</dbReference>
<dbReference type="InterPro" id="IPR003660">
    <property type="entry name" value="HAMP_dom"/>
</dbReference>
<evidence type="ECO:0000256" key="8">
    <source>
        <dbReference type="ARBA" id="ARBA00022741"/>
    </source>
</evidence>
<dbReference type="Gene3D" id="3.30.565.10">
    <property type="entry name" value="Histidine kinase-like ATPase, C-terminal domain"/>
    <property type="match status" value="1"/>
</dbReference>
<dbReference type="InterPro" id="IPR005467">
    <property type="entry name" value="His_kinase_dom"/>
</dbReference>
<name>A0A1W2DWN8_9BACT</name>
<keyword evidence="19" id="KW-1185">Reference proteome</keyword>
<feature type="domain" description="Histidine kinase" evidence="16">
    <location>
        <begin position="285"/>
        <end position="503"/>
    </location>
</feature>
<dbReference type="SUPFAM" id="SSF47384">
    <property type="entry name" value="Homodimeric domain of signal transducing histidine kinase"/>
    <property type="match status" value="1"/>
</dbReference>
<evidence type="ECO:0000256" key="3">
    <source>
        <dbReference type="ARBA" id="ARBA00012438"/>
    </source>
</evidence>
<dbReference type="OrthoDB" id="5409084at2"/>
<evidence type="ECO:0000256" key="13">
    <source>
        <dbReference type="ARBA" id="ARBA00023136"/>
    </source>
</evidence>
<evidence type="ECO:0000256" key="7">
    <source>
        <dbReference type="ARBA" id="ARBA00022692"/>
    </source>
</evidence>
<keyword evidence="9 18" id="KW-0418">Kinase</keyword>
<dbReference type="Pfam" id="PF02518">
    <property type="entry name" value="HATPase_c"/>
    <property type="match status" value="1"/>
</dbReference>
<evidence type="ECO:0000259" key="17">
    <source>
        <dbReference type="PROSITE" id="PS50885"/>
    </source>
</evidence>
<keyword evidence="12" id="KW-0902">Two-component regulatory system</keyword>
<dbReference type="InterPro" id="IPR033462">
    <property type="entry name" value="Cache_3-Cache_2"/>
</dbReference>
<dbReference type="Pfam" id="PF17201">
    <property type="entry name" value="Cache_3-Cache_2"/>
    <property type="match status" value="1"/>
</dbReference>
<evidence type="ECO:0000256" key="11">
    <source>
        <dbReference type="ARBA" id="ARBA00022989"/>
    </source>
</evidence>
<dbReference type="CDD" id="cd00082">
    <property type="entry name" value="HisKA"/>
    <property type="match status" value="1"/>
</dbReference>
<feature type="domain" description="HAMP" evidence="17">
    <location>
        <begin position="195"/>
        <end position="247"/>
    </location>
</feature>
<evidence type="ECO:0000256" key="5">
    <source>
        <dbReference type="ARBA" id="ARBA00022553"/>
    </source>
</evidence>
<keyword evidence="6" id="KW-0808">Transferase</keyword>
<keyword evidence="8" id="KW-0547">Nucleotide-binding</keyword>
<feature type="transmembrane region" description="Helical" evidence="15">
    <location>
        <begin position="7"/>
        <end position="25"/>
    </location>
</feature>
<evidence type="ECO:0000256" key="6">
    <source>
        <dbReference type="ARBA" id="ARBA00022679"/>
    </source>
</evidence>
<protein>
    <recommendedName>
        <fullName evidence="3">histidine kinase</fullName>
        <ecNumber evidence="3">2.7.13.3</ecNumber>
    </recommendedName>
</protein>
<evidence type="ECO:0000256" key="4">
    <source>
        <dbReference type="ARBA" id="ARBA00022475"/>
    </source>
</evidence>
<dbReference type="InterPro" id="IPR003661">
    <property type="entry name" value="HisK_dim/P_dom"/>
</dbReference>
<comment type="subcellular location">
    <subcellularLocation>
        <location evidence="2">Cell membrane</location>
        <topology evidence="2">Multi-pass membrane protein</topology>
    </subcellularLocation>
</comment>
<feature type="coiled-coil region" evidence="14">
    <location>
        <begin position="235"/>
        <end position="269"/>
    </location>
</feature>
<dbReference type="SUPFAM" id="SSF158472">
    <property type="entry name" value="HAMP domain-like"/>
    <property type="match status" value="1"/>
</dbReference>
<dbReference type="EMBL" id="FWXY01000021">
    <property type="protein sequence ID" value="SMD01941.1"/>
    <property type="molecule type" value="Genomic_DNA"/>
</dbReference>
<dbReference type="SUPFAM" id="SSF55874">
    <property type="entry name" value="ATPase domain of HSP90 chaperone/DNA topoisomerase II/histidine kinase"/>
    <property type="match status" value="1"/>
</dbReference>
<dbReference type="PANTHER" id="PTHR45528">
    <property type="entry name" value="SENSOR HISTIDINE KINASE CPXA"/>
    <property type="match status" value="1"/>
</dbReference>
<dbReference type="PROSITE" id="PS50885">
    <property type="entry name" value="HAMP"/>
    <property type="match status" value="1"/>
</dbReference>
<evidence type="ECO:0000256" key="14">
    <source>
        <dbReference type="SAM" id="Coils"/>
    </source>
</evidence>
<proteinExistence type="predicted"/>
<dbReference type="InterPro" id="IPR003594">
    <property type="entry name" value="HATPase_dom"/>
</dbReference>
<dbReference type="GO" id="GO:0005886">
    <property type="term" value="C:plasma membrane"/>
    <property type="evidence" value="ECO:0007669"/>
    <property type="project" value="UniProtKB-SubCell"/>
</dbReference>
<evidence type="ECO:0000256" key="9">
    <source>
        <dbReference type="ARBA" id="ARBA00022777"/>
    </source>
</evidence>
<dbReference type="SMART" id="SM00304">
    <property type="entry name" value="HAMP"/>
    <property type="match status" value="1"/>
</dbReference>
<dbReference type="PRINTS" id="PR00344">
    <property type="entry name" value="BCTRLSENSOR"/>
</dbReference>
<dbReference type="CDD" id="cd12912">
    <property type="entry name" value="PDC2_MCP_like"/>
    <property type="match status" value="1"/>
</dbReference>
<keyword evidence="11 15" id="KW-1133">Transmembrane helix</keyword>
<dbReference type="PROSITE" id="PS50109">
    <property type="entry name" value="HIS_KIN"/>
    <property type="match status" value="1"/>
</dbReference>
<evidence type="ECO:0000256" key="15">
    <source>
        <dbReference type="SAM" id="Phobius"/>
    </source>
</evidence>
<evidence type="ECO:0000259" key="16">
    <source>
        <dbReference type="PROSITE" id="PS50109"/>
    </source>
</evidence>
<keyword evidence="13 15" id="KW-0472">Membrane</keyword>
<dbReference type="SMART" id="SM00387">
    <property type="entry name" value="HATPase_c"/>
    <property type="match status" value="1"/>
</dbReference>
<sequence>MKIYYKILLTLLPIGLLIVILMGLIHSHFTSKALTTLATTWLETRLSEAIHIAEQQDQNLKSYDLEGIPASVLKAQMDAEKQIRTIGVGKEGYIFAVDKQGHIVFNPNSSLVGYNVSDESWFQQLKEKRGTLTYRSDQGYNLAFYGYFEPWQWFIIATDPQKEFFGAAQRIKPLIWITGLLGAIAMAVALMILTHGLTRPLKSLTEGTRRVGEGDLKTNIEVTSKDELGQLARNFNRMTQRLQEITVLRNELEEAVRKRTAELMEMNKRLVKTERFAAAGQLATTVAHEINSPLQGIFSLVELMKDDVPQESESLEELESIETGLQSIKKTVKNLMDLNRPSGLEKSHINLNRVISNTFSLFNTQVAKVGGTIQLDLEPNMPYIFASSQLLSHVFINLINNSMEAMADDNVHETEKPRNLEIKIQTRCHRKRIVIKFQDNGPGIKEDVLPNLFVPFFTTKKKLGMGVGLTICSDSIHEHGGLLEAANAPHGGALFTITLPTDNTPLCDHDPPAQAEKKQQA</sequence>
<dbReference type="AlphaFoldDB" id="A0A1W2DWN8"/>
<organism evidence="18 19">
    <name type="scientific">Desulfocicer vacuolatum DSM 3385</name>
    <dbReference type="NCBI Taxonomy" id="1121400"/>
    <lineage>
        <taxon>Bacteria</taxon>
        <taxon>Pseudomonadati</taxon>
        <taxon>Thermodesulfobacteriota</taxon>
        <taxon>Desulfobacteria</taxon>
        <taxon>Desulfobacterales</taxon>
        <taxon>Desulfobacteraceae</taxon>
        <taxon>Desulfocicer</taxon>
    </lineage>
</organism>
<dbReference type="InterPro" id="IPR050398">
    <property type="entry name" value="HssS/ArlS-like"/>
</dbReference>